<dbReference type="AlphaFoldDB" id="A0A7R9LPM6"/>
<dbReference type="SMART" id="SM00875">
    <property type="entry name" value="BACK"/>
    <property type="match status" value="1"/>
</dbReference>
<proteinExistence type="predicted"/>
<dbReference type="PANTHER" id="PTHR46965:SF1">
    <property type="entry name" value="BTB_POZ DOMAIN-CONTAINING PROTEIN 19"/>
    <property type="match status" value="1"/>
</dbReference>
<dbReference type="Pfam" id="PF07707">
    <property type="entry name" value="BACK"/>
    <property type="match status" value="1"/>
</dbReference>
<gene>
    <name evidence="2" type="ORF">OSB1V03_LOCUS20552</name>
</gene>
<evidence type="ECO:0000313" key="3">
    <source>
        <dbReference type="Proteomes" id="UP000759131"/>
    </source>
</evidence>
<dbReference type="InterPro" id="IPR011705">
    <property type="entry name" value="BACK"/>
</dbReference>
<evidence type="ECO:0000259" key="1">
    <source>
        <dbReference type="SMART" id="SM00875"/>
    </source>
</evidence>
<dbReference type="InterPro" id="IPR011333">
    <property type="entry name" value="SKP1/BTB/POZ_sf"/>
</dbReference>
<dbReference type="Gene3D" id="1.25.40.420">
    <property type="match status" value="1"/>
</dbReference>
<keyword evidence="3" id="KW-1185">Reference proteome</keyword>
<dbReference type="EMBL" id="CAJPIZ010034384">
    <property type="protein sequence ID" value="CAG2120606.1"/>
    <property type="molecule type" value="Genomic_DNA"/>
</dbReference>
<dbReference type="OrthoDB" id="25620at2759"/>
<evidence type="ECO:0000313" key="2">
    <source>
        <dbReference type="EMBL" id="CAD7645532.1"/>
    </source>
</evidence>
<dbReference type="InterPro" id="IPR042846">
    <property type="entry name" value="BTBD19"/>
</dbReference>
<dbReference type="Gene3D" id="3.30.710.10">
    <property type="entry name" value="Potassium Channel Kv1.1, Chain A"/>
    <property type="match status" value="1"/>
</dbReference>
<dbReference type="Proteomes" id="UP000759131">
    <property type="component" value="Unassembled WGS sequence"/>
</dbReference>
<feature type="domain" description="BACK" evidence="1">
    <location>
        <begin position="79"/>
        <end position="184"/>
    </location>
</feature>
<accession>A0A7R9LPM6</accession>
<protein>
    <recommendedName>
        <fullName evidence="1">BACK domain-containing protein</fullName>
    </recommendedName>
</protein>
<dbReference type="PANTHER" id="PTHR46965">
    <property type="entry name" value="BTB/POZ DOMAIN-CONTAINING PROTEIN 19"/>
    <property type="match status" value="1"/>
</dbReference>
<dbReference type="EMBL" id="OC888959">
    <property type="protein sequence ID" value="CAD7645532.1"/>
    <property type="molecule type" value="Genomic_DNA"/>
</dbReference>
<sequence>MSNIYGMNRDFEFGFKIGRNSRWKASRYKDCSVFETLAIAGELGIDELVESCEQHIKNTISVHNSCTLLSAAIKLEPRILERKSCFVDICTSFVGENAIECIKTPAFLNLSKEALIHLISSDYLALEEADVFRAALNWAKHNTGVSQPTQHWTEEERARISQQLSGVINHIRILLIDSQSRRVPFL</sequence>
<organism evidence="2">
    <name type="scientific">Medioppia subpectinata</name>
    <dbReference type="NCBI Taxonomy" id="1979941"/>
    <lineage>
        <taxon>Eukaryota</taxon>
        <taxon>Metazoa</taxon>
        <taxon>Ecdysozoa</taxon>
        <taxon>Arthropoda</taxon>
        <taxon>Chelicerata</taxon>
        <taxon>Arachnida</taxon>
        <taxon>Acari</taxon>
        <taxon>Acariformes</taxon>
        <taxon>Sarcoptiformes</taxon>
        <taxon>Oribatida</taxon>
        <taxon>Brachypylina</taxon>
        <taxon>Oppioidea</taxon>
        <taxon>Oppiidae</taxon>
        <taxon>Medioppia</taxon>
    </lineage>
</organism>
<name>A0A7R9LPM6_9ACAR</name>
<reference evidence="2" key="1">
    <citation type="submission" date="2020-11" db="EMBL/GenBank/DDBJ databases">
        <authorList>
            <person name="Tran Van P."/>
        </authorList>
    </citation>
    <scope>NUCLEOTIDE SEQUENCE</scope>
</reference>